<dbReference type="GO" id="GO:0030170">
    <property type="term" value="F:pyridoxal phosphate binding"/>
    <property type="evidence" value="ECO:0007669"/>
    <property type="project" value="TreeGrafter"/>
</dbReference>
<gene>
    <name evidence="2" type="primary">CP</name>
</gene>
<evidence type="ECO:0000256" key="1">
    <source>
        <dbReference type="ARBA" id="ARBA00006047"/>
    </source>
</evidence>
<dbReference type="PANTHER" id="PTHR11468">
    <property type="entry name" value="GLYCOGEN PHOSPHORYLASE"/>
    <property type="match status" value="1"/>
</dbReference>
<dbReference type="GO" id="GO:0005980">
    <property type="term" value="P:glycogen catabolic process"/>
    <property type="evidence" value="ECO:0007669"/>
    <property type="project" value="TreeGrafter"/>
</dbReference>
<evidence type="ECO:0000313" key="2">
    <source>
        <dbReference type="EMBL" id="CAD79319.1"/>
    </source>
</evidence>
<keyword evidence="2" id="KW-0946">Virion</keyword>
<dbReference type="GO" id="GO:0019028">
    <property type="term" value="C:viral capsid"/>
    <property type="evidence" value="ECO:0007669"/>
    <property type="project" value="UniProtKB-KW"/>
</dbReference>
<name>Q80IH5_9POTV</name>
<proteinExistence type="inferred from homology"/>
<accession>Q80IH5</accession>
<dbReference type="PANTHER" id="PTHR11468:SF28">
    <property type="entry name" value="ALPHA-GLUCAN PHOSPHORYLASE 1"/>
    <property type="match status" value="1"/>
</dbReference>
<feature type="non-terminal residue" evidence="2">
    <location>
        <position position="103"/>
    </location>
</feature>
<protein>
    <submittedName>
        <fullName evidence="2">Coat protein</fullName>
    </submittedName>
</protein>
<dbReference type="Gene3D" id="3.40.50.2000">
    <property type="entry name" value="Glycogen Phosphorylase B"/>
    <property type="match status" value="1"/>
</dbReference>
<reference evidence="2" key="1">
    <citation type="submission" date="2003-03" db="EMBL/GenBank/DDBJ databases">
        <title>Carnation vein mottle virus in sim carnation in India.</title>
        <authorList>
            <person name="Raikhy G."/>
            <person name="Kulshrestha S."/>
            <person name="Hallan V."/>
            <person name="Verma R.R."/>
            <person name="Zaidi A.A."/>
        </authorList>
    </citation>
    <scope>NUCLEOTIDE SEQUENCE</scope>
    <source>
        <strain evidence="2">Indian</strain>
    </source>
</reference>
<organism evidence="2">
    <name type="scientific">Carnation vein mottle virus</name>
    <dbReference type="NCBI Taxonomy" id="82847"/>
    <lineage>
        <taxon>Viruses</taxon>
        <taxon>Riboviria</taxon>
        <taxon>Orthornavirae</taxon>
        <taxon>Pisuviricota</taxon>
        <taxon>Stelpaviricetes</taxon>
        <taxon>Patatavirales</taxon>
        <taxon>Potyviridae</taxon>
        <taxon>Potyvirus</taxon>
        <taxon>Potyvirus dianthi</taxon>
    </lineage>
</organism>
<dbReference type="EMBL" id="AJ549329">
    <property type="protein sequence ID" value="CAD79319.1"/>
    <property type="molecule type" value="Genomic_RNA"/>
</dbReference>
<dbReference type="InterPro" id="IPR000811">
    <property type="entry name" value="Glyco_trans_35"/>
</dbReference>
<keyword evidence="2" id="KW-0167">Capsid protein</keyword>
<dbReference type="Pfam" id="PF00343">
    <property type="entry name" value="Phosphorylase"/>
    <property type="match status" value="1"/>
</dbReference>
<sequence length="103" mass="12409">EFMVWCIENGVAEIHSEIVKNDVFNDFYKLWPEKFQNKTNGVTPRRWIRFVMQLYVNYYKWTGLKRARTLHLGMGSLLPSIQIEVPYYWQTFLIRRASPFAES</sequence>
<comment type="similarity">
    <text evidence="1">Belongs to the glycogen phosphorylase family.</text>
</comment>
<feature type="non-terminal residue" evidence="2">
    <location>
        <position position="1"/>
    </location>
</feature>
<dbReference type="SUPFAM" id="SSF53756">
    <property type="entry name" value="UDP-Glycosyltransferase/glycogen phosphorylase"/>
    <property type="match status" value="1"/>
</dbReference>
<dbReference type="GO" id="GO:0008184">
    <property type="term" value="F:glycogen phosphorylase activity"/>
    <property type="evidence" value="ECO:0007669"/>
    <property type="project" value="InterPro"/>
</dbReference>